<dbReference type="Proteomes" id="UP001056455">
    <property type="component" value="Chromosome"/>
</dbReference>
<organism evidence="8 9">
    <name type="scientific">Ornithinimicrobium faecis</name>
    <dbReference type="NCBI Taxonomy" id="2934158"/>
    <lineage>
        <taxon>Bacteria</taxon>
        <taxon>Bacillati</taxon>
        <taxon>Actinomycetota</taxon>
        <taxon>Actinomycetes</taxon>
        <taxon>Micrococcales</taxon>
        <taxon>Ornithinimicrobiaceae</taxon>
        <taxon>Ornithinimicrobium</taxon>
    </lineage>
</organism>
<evidence type="ECO:0000256" key="4">
    <source>
        <dbReference type="ARBA" id="ARBA00022801"/>
    </source>
</evidence>
<gene>
    <name evidence="8" type="ORF">NF556_18280</name>
</gene>
<reference evidence="8" key="1">
    <citation type="submission" date="2022-06" db="EMBL/GenBank/DDBJ databases">
        <title>Ornithinimicrobium HY1793.</title>
        <authorList>
            <person name="Huang Y."/>
        </authorList>
    </citation>
    <scope>NUCLEOTIDE SEQUENCE</scope>
    <source>
        <strain evidence="8">HY1793</strain>
    </source>
</reference>
<dbReference type="CDD" id="cd00840">
    <property type="entry name" value="MPP_Mre11_N"/>
    <property type="match status" value="1"/>
</dbReference>
<evidence type="ECO:0000256" key="2">
    <source>
        <dbReference type="ARBA" id="ARBA00013365"/>
    </source>
</evidence>
<comment type="similarity">
    <text evidence="1">Belongs to the SbcD family.</text>
</comment>
<dbReference type="Pfam" id="PF00149">
    <property type="entry name" value="Metallophos"/>
    <property type="match status" value="1"/>
</dbReference>
<evidence type="ECO:0000313" key="8">
    <source>
        <dbReference type="EMBL" id="USQ79520.1"/>
    </source>
</evidence>
<feature type="domain" description="Calcineurin-like phosphoesterase" evidence="7">
    <location>
        <begin position="3"/>
        <end position="209"/>
    </location>
</feature>
<name>A0ABY4YTE1_9MICO</name>
<feature type="region of interest" description="Disordered" evidence="6">
    <location>
        <begin position="370"/>
        <end position="402"/>
    </location>
</feature>
<keyword evidence="9" id="KW-1185">Reference proteome</keyword>
<evidence type="ECO:0000256" key="5">
    <source>
        <dbReference type="ARBA" id="ARBA00022839"/>
    </source>
</evidence>
<dbReference type="RefSeq" id="WP_252592627.1">
    <property type="nucleotide sequence ID" value="NZ_CP099489.1"/>
</dbReference>
<accession>A0ABY4YTE1</accession>
<keyword evidence="5" id="KW-0269">Exonuclease</keyword>
<dbReference type="InterPro" id="IPR004843">
    <property type="entry name" value="Calcineurin-like_PHP"/>
</dbReference>
<dbReference type="EMBL" id="CP099489">
    <property type="protein sequence ID" value="USQ79520.1"/>
    <property type="molecule type" value="Genomic_DNA"/>
</dbReference>
<evidence type="ECO:0000256" key="6">
    <source>
        <dbReference type="SAM" id="MobiDB-lite"/>
    </source>
</evidence>
<dbReference type="Gene3D" id="3.60.21.10">
    <property type="match status" value="1"/>
</dbReference>
<dbReference type="PIRSF" id="PIRSF033093">
    <property type="entry name" value="UCP_ML1119"/>
    <property type="match status" value="1"/>
</dbReference>
<proteinExistence type="inferred from homology"/>
<dbReference type="InterPro" id="IPR050535">
    <property type="entry name" value="DNA_Repair-Maintenance_Comp"/>
</dbReference>
<dbReference type="PANTHER" id="PTHR30337">
    <property type="entry name" value="COMPONENT OF ATP-DEPENDENT DSDNA EXONUCLEASE"/>
    <property type="match status" value="1"/>
</dbReference>
<protein>
    <recommendedName>
        <fullName evidence="2">Nuclease SbcCD subunit D</fullName>
    </recommendedName>
</protein>
<sequence>MVRFLHTADWQIGMTRRHLGGEAQARFSAARIDAIRRIGDLARDQRCDLVVVCGDVFETNQLSRQTVGRALEALATVPVPVYLLPGNHDPLDPLTIYRSPQFVRDCPAHVHVLDSSEPVSVGDGVELIPAPWSGKHPDHDLVGASVTAALASGRMPTAASADPLRIVVGHGAVDLLDPDRHNRGAIALEPLETELAAGRIHYVALGDRHSRTSVGDSGAVWYSGAPEVTDHRETQPGDVLVVELTEGQRPDVTAHHIGTWTFRTIRREVSGARDVSALASELSAIADKDRTVVRLALQGVLGVGDHAALTDLLDEQGEVFAALHQWDRHTNVGISADGAQLSDLQLGGFVSAAAEEMRDLAVTEETPAGARELGDEQADDDASQHDDSNPLAWEFVPDGEDDQRSAADALSLLYRLAREEAR</sequence>
<dbReference type="InterPro" id="IPR041796">
    <property type="entry name" value="Mre11_N"/>
</dbReference>
<evidence type="ECO:0000256" key="3">
    <source>
        <dbReference type="ARBA" id="ARBA00022722"/>
    </source>
</evidence>
<dbReference type="InterPro" id="IPR014577">
    <property type="entry name" value="UCP033093_metalloPase"/>
</dbReference>
<evidence type="ECO:0000313" key="9">
    <source>
        <dbReference type="Proteomes" id="UP001056455"/>
    </source>
</evidence>
<keyword evidence="3" id="KW-0540">Nuclease</keyword>
<dbReference type="PANTHER" id="PTHR30337:SF0">
    <property type="entry name" value="NUCLEASE SBCCD SUBUNIT D"/>
    <property type="match status" value="1"/>
</dbReference>
<evidence type="ECO:0000259" key="7">
    <source>
        <dbReference type="Pfam" id="PF00149"/>
    </source>
</evidence>
<dbReference type="InterPro" id="IPR029052">
    <property type="entry name" value="Metallo-depent_PP-like"/>
</dbReference>
<dbReference type="SUPFAM" id="SSF56300">
    <property type="entry name" value="Metallo-dependent phosphatases"/>
    <property type="match status" value="1"/>
</dbReference>
<keyword evidence="4" id="KW-0378">Hydrolase</keyword>
<evidence type="ECO:0000256" key="1">
    <source>
        <dbReference type="ARBA" id="ARBA00010555"/>
    </source>
</evidence>